<dbReference type="KEGG" id="pbi:103056559"/>
<comment type="similarity">
    <text evidence="1">Belongs to the pseudouridine synthase TruB family.</text>
</comment>
<accession>A0A9F2R2B0</accession>
<dbReference type="GO" id="GO:0001522">
    <property type="term" value="P:pseudouridine synthesis"/>
    <property type="evidence" value="ECO:0007669"/>
    <property type="project" value="InterPro"/>
</dbReference>
<dbReference type="SUPFAM" id="SSF55120">
    <property type="entry name" value="Pseudouridine synthase"/>
    <property type="match status" value="1"/>
</dbReference>
<evidence type="ECO:0000256" key="1">
    <source>
        <dbReference type="ARBA" id="ARBA00008999"/>
    </source>
</evidence>
<proteinExistence type="inferred from homology"/>
<organism evidence="3 4">
    <name type="scientific">Python bivittatus</name>
    <name type="common">Burmese python</name>
    <name type="synonym">Python molurus bivittatus</name>
    <dbReference type="NCBI Taxonomy" id="176946"/>
    <lineage>
        <taxon>Eukaryota</taxon>
        <taxon>Metazoa</taxon>
        <taxon>Chordata</taxon>
        <taxon>Craniata</taxon>
        <taxon>Vertebrata</taxon>
        <taxon>Euteleostomi</taxon>
        <taxon>Lepidosauria</taxon>
        <taxon>Squamata</taxon>
        <taxon>Bifurcata</taxon>
        <taxon>Unidentata</taxon>
        <taxon>Episquamata</taxon>
        <taxon>Toxicofera</taxon>
        <taxon>Serpentes</taxon>
        <taxon>Henophidia</taxon>
        <taxon>Pythonidae</taxon>
        <taxon>Python</taxon>
    </lineage>
</organism>
<keyword evidence="3" id="KW-1185">Reference proteome</keyword>
<dbReference type="InterPro" id="IPR002501">
    <property type="entry name" value="PsdUridine_synth_N"/>
</dbReference>
<dbReference type="Gene3D" id="3.30.2350.10">
    <property type="entry name" value="Pseudouridine synthase"/>
    <property type="match status" value="1"/>
</dbReference>
<name>A0A9F2R2B0_PYTBI</name>
<dbReference type="GeneID" id="103056559"/>
<dbReference type="OMA" id="YHVTARM"/>
<evidence type="ECO:0000259" key="2">
    <source>
        <dbReference type="Pfam" id="PF01509"/>
    </source>
</evidence>
<sequence length="298" mass="33884">MPEKRRWYRSGGEGEKSWSSLLLGLNSLKCPQPRQQIRFQRTVSEEDGKDLTLTVNKVPMLVDHPLVSGPIFTHLKVGAGHRLDTHSSGVFLLGVGHGTKMLTDWYNAHLTRTYTVNGVFGKATDDFSDRGKLIEKTTFDHITQEKLERIISVIQGSHHKALLQCANLDLKTQEAYELAVKGLIRPMEKSPPLITAVQCLRFAPPEFQLEIHCLHETQQYLRKIVHEIGLELKSSAVCTQVRRVRDGVFVLEDALLRTQWTLPNIQRAILQSKQKVDAELQNSLAHLKPRADYKRGWI</sequence>
<dbReference type="RefSeq" id="XP_007434125.1">
    <property type="nucleotide sequence ID" value="XM_007434063.3"/>
</dbReference>
<dbReference type="CDD" id="cd02868">
    <property type="entry name" value="PseudoU_synth_hTruB2_like"/>
    <property type="match status" value="1"/>
</dbReference>
<reference evidence="4" key="1">
    <citation type="submission" date="2025-08" db="UniProtKB">
        <authorList>
            <consortium name="RefSeq"/>
        </authorList>
    </citation>
    <scope>IDENTIFICATION</scope>
    <source>
        <tissue evidence="4">Liver</tissue>
    </source>
</reference>
<dbReference type="Proteomes" id="UP000695026">
    <property type="component" value="Unplaced"/>
</dbReference>
<dbReference type="CTD" id="26995"/>
<dbReference type="GO" id="GO:0009982">
    <property type="term" value="F:pseudouridine synthase activity"/>
    <property type="evidence" value="ECO:0007669"/>
    <property type="project" value="InterPro"/>
</dbReference>
<gene>
    <name evidence="4" type="primary">TRUB2</name>
</gene>
<dbReference type="InterPro" id="IPR020103">
    <property type="entry name" value="PsdUridine_synth_cat_dom_sf"/>
</dbReference>
<dbReference type="PANTHER" id="PTHR13195">
    <property type="entry name" value="PSEUDOURIDINE SYNTHASE-RELATED"/>
    <property type="match status" value="1"/>
</dbReference>
<dbReference type="AlphaFoldDB" id="A0A9F2R2B0"/>
<dbReference type="PANTHER" id="PTHR13195:SF0">
    <property type="entry name" value="PSEUDOURIDYLATE SYNTHASE TRUB2, MITOCHONDRIAL"/>
    <property type="match status" value="1"/>
</dbReference>
<evidence type="ECO:0000313" key="3">
    <source>
        <dbReference type="Proteomes" id="UP000695026"/>
    </source>
</evidence>
<protein>
    <submittedName>
        <fullName evidence="4">Mitochondrial mRNA pseudouridine synthase TRUB2 isoform X1</fullName>
    </submittedName>
</protein>
<dbReference type="OrthoDB" id="9995526at2759"/>
<dbReference type="GO" id="GO:0006396">
    <property type="term" value="P:RNA processing"/>
    <property type="evidence" value="ECO:0007669"/>
    <property type="project" value="InterPro"/>
</dbReference>
<feature type="domain" description="Pseudouridine synthase II N-terminal" evidence="2">
    <location>
        <begin position="72"/>
        <end position="217"/>
    </location>
</feature>
<dbReference type="GO" id="GO:0003723">
    <property type="term" value="F:RNA binding"/>
    <property type="evidence" value="ECO:0007669"/>
    <property type="project" value="InterPro"/>
</dbReference>
<dbReference type="Pfam" id="PF01509">
    <property type="entry name" value="TruB_N"/>
    <property type="match status" value="1"/>
</dbReference>
<evidence type="ECO:0000313" key="4">
    <source>
        <dbReference type="RefSeq" id="XP_007434125.1"/>
    </source>
</evidence>
<dbReference type="InterPro" id="IPR039048">
    <property type="entry name" value="Trub2"/>
</dbReference>